<evidence type="ECO:0000259" key="2">
    <source>
        <dbReference type="Pfam" id="PF07589"/>
    </source>
</evidence>
<evidence type="ECO:0000313" key="4">
    <source>
        <dbReference type="Proteomes" id="UP001597115"/>
    </source>
</evidence>
<keyword evidence="4" id="KW-1185">Reference proteome</keyword>
<sequence>MRGINLAFGAACVAAVSFGSPVAAAIQIFPTPGAVQPSENVLANTDLTAGTVFGFTNQTNTSVSILSLNSELLSSTSSNGQARFNTADGTLDAARIFLTKGGTFTQAEFNLFNAQGSTNSVSISVNGGPAQVFALGNGQNFFGFSATGGDAITSISFDTNGTGVTDLRQVRLGGVLAAVPEPATWAMMLGGFGMLGAATRRQRRSVSALA</sequence>
<protein>
    <submittedName>
        <fullName evidence="3">PEPxxWA-CTERM sorting domain-containing protein</fullName>
    </submittedName>
</protein>
<dbReference type="InterPro" id="IPR013424">
    <property type="entry name" value="Ice-binding_C"/>
</dbReference>
<dbReference type="EMBL" id="JBHUDY010000001">
    <property type="protein sequence ID" value="MFD1612493.1"/>
    <property type="molecule type" value="Genomic_DNA"/>
</dbReference>
<dbReference type="Pfam" id="PF07589">
    <property type="entry name" value="PEP-CTERM"/>
    <property type="match status" value="1"/>
</dbReference>
<dbReference type="NCBIfam" id="TIGR02595">
    <property type="entry name" value="PEP_CTERM"/>
    <property type="match status" value="1"/>
</dbReference>
<comment type="caution">
    <text evidence="3">The sequence shown here is derived from an EMBL/GenBank/DDBJ whole genome shotgun (WGS) entry which is preliminary data.</text>
</comment>
<organism evidence="3 4">
    <name type="scientific">Sphingomonas tabacisoli</name>
    <dbReference type="NCBI Taxonomy" id="2249466"/>
    <lineage>
        <taxon>Bacteria</taxon>
        <taxon>Pseudomonadati</taxon>
        <taxon>Pseudomonadota</taxon>
        <taxon>Alphaproteobacteria</taxon>
        <taxon>Sphingomonadales</taxon>
        <taxon>Sphingomonadaceae</taxon>
        <taxon>Sphingomonas</taxon>
    </lineage>
</organism>
<feature type="chain" id="PRO_5047502176" evidence="1">
    <location>
        <begin position="26"/>
        <end position="210"/>
    </location>
</feature>
<dbReference type="Proteomes" id="UP001597115">
    <property type="component" value="Unassembled WGS sequence"/>
</dbReference>
<feature type="domain" description="Ice-binding protein C-terminal" evidence="2">
    <location>
        <begin position="178"/>
        <end position="201"/>
    </location>
</feature>
<proteinExistence type="predicted"/>
<reference evidence="4" key="1">
    <citation type="journal article" date="2019" name="Int. J. Syst. Evol. Microbiol.">
        <title>The Global Catalogue of Microorganisms (GCM) 10K type strain sequencing project: providing services to taxonomists for standard genome sequencing and annotation.</title>
        <authorList>
            <consortium name="The Broad Institute Genomics Platform"/>
            <consortium name="The Broad Institute Genome Sequencing Center for Infectious Disease"/>
            <person name="Wu L."/>
            <person name="Ma J."/>
        </authorList>
    </citation>
    <scope>NUCLEOTIDE SEQUENCE [LARGE SCALE GENOMIC DNA]</scope>
    <source>
        <strain evidence="4">CGMCC 1.16275</strain>
    </source>
</reference>
<dbReference type="RefSeq" id="WP_380889420.1">
    <property type="nucleotide sequence ID" value="NZ_JBHUDY010000001.1"/>
</dbReference>
<accession>A0ABW4I3W0</accession>
<evidence type="ECO:0000313" key="3">
    <source>
        <dbReference type="EMBL" id="MFD1612493.1"/>
    </source>
</evidence>
<dbReference type="NCBIfam" id="NF035944">
    <property type="entry name" value="PEPxxWA-CTERM"/>
    <property type="match status" value="1"/>
</dbReference>
<feature type="signal peptide" evidence="1">
    <location>
        <begin position="1"/>
        <end position="25"/>
    </location>
</feature>
<gene>
    <name evidence="3" type="ORF">ACFSCW_11850</name>
</gene>
<keyword evidence="1" id="KW-0732">Signal</keyword>
<evidence type="ECO:0000256" key="1">
    <source>
        <dbReference type="SAM" id="SignalP"/>
    </source>
</evidence>
<name>A0ABW4I3W0_9SPHN</name>